<dbReference type="InterPro" id="IPR003661">
    <property type="entry name" value="HisK_dim/P_dom"/>
</dbReference>
<dbReference type="Pfam" id="PF00512">
    <property type="entry name" value="HisKA"/>
    <property type="match status" value="1"/>
</dbReference>
<feature type="domain" description="Histidine kinase" evidence="6">
    <location>
        <begin position="213"/>
        <end position="471"/>
    </location>
</feature>
<evidence type="ECO:0000256" key="1">
    <source>
        <dbReference type="ARBA" id="ARBA00000085"/>
    </source>
</evidence>
<keyword evidence="5" id="KW-0812">Transmembrane</keyword>
<evidence type="ECO:0000256" key="3">
    <source>
        <dbReference type="ARBA" id="ARBA00022553"/>
    </source>
</evidence>
<dbReference type="PROSITE" id="PS50109">
    <property type="entry name" value="HIS_KIN"/>
    <property type="match status" value="1"/>
</dbReference>
<keyword evidence="3" id="KW-0597">Phosphoprotein</keyword>
<comment type="caution">
    <text evidence="7">The sequence shown here is derived from an EMBL/GenBank/DDBJ whole genome shotgun (WGS) entry which is preliminary data.</text>
</comment>
<keyword evidence="8" id="KW-1185">Reference proteome</keyword>
<evidence type="ECO:0000313" key="7">
    <source>
        <dbReference type="EMBL" id="GAA4451347.1"/>
    </source>
</evidence>
<evidence type="ECO:0000259" key="6">
    <source>
        <dbReference type="PROSITE" id="PS50109"/>
    </source>
</evidence>
<organism evidence="7 8">
    <name type="scientific">Nibrella saemangeumensis</name>
    <dbReference type="NCBI Taxonomy" id="1084526"/>
    <lineage>
        <taxon>Bacteria</taxon>
        <taxon>Pseudomonadati</taxon>
        <taxon>Bacteroidota</taxon>
        <taxon>Cytophagia</taxon>
        <taxon>Cytophagales</taxon>
        <taxon>Spirosomataceae</taxon>
        <taxon>Nibrella</taxon>
    </lineage>
</organism>
<dbReference type="InterPro" id="IPR036097">
    <property type="entry name" value="HisK_dim/P_sf"/>
</dbReference>
<feature type="transmembrane region" description="Helical" evidence="5">
    <location>
        <begin position="60"/>
        <end position="77"/>
    </location>
</feature>
<dbReference type="Pfam" id="PF02518">
    <property type="entry name" value="HATPase_c"/>
    <property type="match status" value="1"/>
</dbReference>
<dbReference type="Gene3D" id="1.10.287.130">
    <property type="match status" value="1"/>
</dbReference>
<reference evidence="8" key="1">
    <citation type="journal article" date="2019" name="Int. J. Syst. Evol. Microbiol.">
        <title>The Global Catalogue of Microorganisms (GCM) 10K type strain sequencing project: providing services to taxonomists for standard genome sequencing and annotation.</title>
        <authorList>
            <consortium name="The Broad Institute Genomics Platform"/>
            <consortium name="The Broad Institute Genome Sequencing Center for Infectious Disease"/>
            <person name="Wu L."/>
            <person name="Ma J."/>
        </authorList>
    </citation>
    <scope>NUCLEOTIDE SEQUENCE [LARGE SCALE GENOMIC DNA]</scope>
    <source>
        <strain evidence="8">JCM 17927</strain>
    </source>
</reference>
<feature type="transmembrane region" description="Helical" evidence="5">
    <location>
        <begin position="116"/>
        <end position="132"/>
    </location>
</feature>
<dbReference type="InterPro" id="IPR004358">
    <property type="entry name" value="Sig_transdc_His_kin-like_C"/>
</dbReference>
<dbReference type="PRINTS" id="PR00344">
    <property type="entry name" value="BCTRLSENSOR"/>
</dbReference>
<evidence type="ECO:0000313" key="8">
    <source>
        <dbReference type="Proteomes" id="UP001501175"/>
    </source>
</evidence>
<keyword evidence="5" id="KW-0472">Membrane</keyword>
<name>A0ABP8MJK6_9BACT</name>
<evidence type="ECO:0000256" key="4">
    <source>
        <dbReference type="SAM" id="Coils"/>
    </source>
</evidence>
<dbReference type="Proteomes" id="UP001501175">
    <property type="component" value="Unassembled WGS sequence"/>
</dbReference>
<dbReference type="EMBL" id="BAABHD010000014">
    <property type="protein sequence ID" value="GAA4451347.1"/>
    <property type="molecule type" value="Genomic_DNA"/>
</dbReference>
<dbReference type="InterPro" id="IPR003594">
    <property type="entry name" value="HATPase_dom"/>
</dbReference>
<accession>A0ABP8MJK6</accession>
<feature type="transmembrane region" description="Helical" evidence="5">
    <location>
        <begin position="84"/>
        <end position="104"/>
    </location>
</feature>
<dbReference type="SUPFAM" id="SSF55874">
    <property type="entry name" value="ATPase domain of HSP90 chaperone/DNA topoisomerase II/histidine kinase"/>
    <property type="match status" value="1"/>
</dbReference>
<dbReference type="InterPro" id="IPR005467">
    <property type="entry name" value="His_kinase_dom"/>
</dbReference>
<proteinExistence type="predicted"/>
<dbReference type="PANTHER" id="PTHR43065:SF42">
    <property type="entry name" value="TWO-COMPONENT SENSOR PPRA"/>
    <property type="match status" value="1"/>
</dbReference>
<dbReference type="RefSeq" id="WP_345241822.1">
    <property type="nucleotide sequence ID" value="NZ_BAABHD010000014.1"/>
</dbReference>
<dbReference type="PANTHER" id="PTHR43065">
    <property type="entry name" value="SENSOR HISTIDINE KINASE"/>
    <property type="match status" value="1"/>
</dbReference>
<feature type="coiled-coil region" evidence="4">
    <location>
        <begin position="133"/>
        <end position="201"/>
    </location>
</feature>
<keyword evidence="4" id="KW-0175">Coiled coil</keyword>
<evidence type="ECO:0000256" key="2">
    <source>
        <dbReference type="ARBA" id="ARBA00012438"/>
    </source>
</evidence>
<dbReference type="InterPro" id="IPR036890">
    <property type="entry name" value="HATPase_C_sf"/>
</dbReference>
<dbReference type="CDD" id="cd00082">
    <property type="entry name" value="HisKA"/>
    <property type="match status" value="1"/>
</dbReference>
<gene>
    <name evidence="7" type="ORF">GCM10023189_13280</name>
</gene>
<dbReference type="SMART" id="SM00388">
    <property type="entry name" value="HisKA"/>
    <property type="match status" value="1"/>
</dbReference>
<keyword evidence="5" id="KW-1133">Transmembrane helix</keyword>
<dbReference type="SMART" id="SM00387">
    <property type="entry name" value="HATPase_c"/>
    <property type="match status" value="1"/>
</dbReference>
<sequence length="472" mass="53398">MNIISFLIAFFLLRFLRQSLQDSPLLPYWENRLFIARNLVIAILVVDVLTFTNFDTVTNWLWHLLILAIVGVAYLLEEFRSARLMLYAVALYAVLALMASIVGLWDEALYETLENYIESAGVFAVIWVIVMWRTTQKQQKALEEERQKRLQEEEHSRIIAAKKDELEAMVQERTAEITRQKEELEHALADLQATQVKLIQQEKMASLGELTAGIAHEIQNPLNFVNNLAEVSAELVAELKEERNRETRDKELEEEILTDLKDSLEKITHHGKRADSIVKGMLQHSRSSSGEKQPTDLNALVDEYLRLAYHGLRAKDKSFNADLRVNLDPNLGKIKLDPQEIGRVLLNLYNNAFYATQEKARVLANGRGTPARGTPAYQPQVSVSTQIRPAASEEDVDTVEIRVKDNGMGIPQEIINKIYQPFFTTKPTGQGTGLGLSLSYDIVTKGHGGDLSVETEPGQYSEFIIHLPCRSA</sequence>
<dbReference type="EC" id="2.7.13.3" evidence="2"/>
<evidence type="ECO:0000256" key="5">
    <source>
        <dbReference type="SAM" id="Phobius"/>
    </source>
</evidence>
<feature type="coiled-coil region" evidence="4">
    <location>
        <begin position="225"/>
        <end position="256"/>
    </location>
</feature>
<dbReference type="SUPFAM" id="SSF47384">
    <property type="entry name" value="Homodimeric domain of signal transducing histidine kinase"/>
    <property type="match status" value="1"/>
</dbReference>
<dbReference type="Gene3D" id="3.30.565.10">
    <property type="entry name" value="Histidine kinase-like ATPase, C-terminal domain"/>
    <property type="match status" value="1"/>
</dbReference>
<comment type="catalytic activity">
    <reaction evidence="1">
        <text>ATP + protein L-histidine = ADP + protein N-phospho-L-histidine.</text>
        <dbReference type="EC" id="2.7.13.3"/>
    </reaction>
</comment>
<protein>
    <recommendedName>
        <fullName evidence="2">histidine kinase</fullName>
        <ecNumber evidence="2">2.7.13.3</ecNumber>
    </recommendedName>
</protein>